<dbReference type="EMBL" id="CP006019">
    <property type="protein sequence ID" value="AIF69151.1"/>
    <property type="molecule type" value="Genomic_DNA"/>
</dbReference>
<dbReference type="eggNOG" id="arCOG05792">
    <property type="taxonomic scope" value="Archaea"/>
</dbReference>
<dbReference type="Proteomes" id="UP000027981">
    <property type="component" value="Chromosome"/>
</dbReference>
<dbReference type="HOGENOM" id="CLU_1493033_0_0_2"/>
<dbReference type="AlphaFoldDB" id="A0A075LSS9"/>
<sequence length="189" mass="21441">MPLFSFGSKKSKVRKMIESEDIERAVNQALSDKKFLEALIELLEDDVPGIRGDAMLVLSEVISKESSTLKNKINDKFILKIIELSSQRNSYVKDNAMVLLNAMIQNYPEAMSKYRDKIAPKLIEMLEVGDKNDKAFALLMIKELKIKEAMPKVEELLEVQDKVILPFEGRKWVPLGEIAKEVLETLGGE</sequence>
<dbReference type="InterPro" id="IPR016024">
    <property type="entry name" value="ARM-type_fold"/>
</dbReference>
<evidence type="ECO:0000313" key="1">
    <source>
        <dbReference type="EMBL" id="AIF69151.1"/>
    </source>
</evidence>
<protein>
    <recommendedName>
        <fullName evidence="3">Condensin complex subunit 1 C-terminal domain-containing protein</fullName>
    </recommendedName>
</protein>
<keyword evidence="2" id="KW-1185">Reference proteome</keyword>
<name>A0A075LSS9_9EURY</name>
<organism evidence="1 2">
    <name type="scientific">Palaeococcus pacificus DY20341</name>
    <dbReference type="NCBI Taxonomy" id="1343739"/>
    <lineage>
        <taxon>Archaea</taxon>
        <taxon>Methanobacteriati</taxon>
        <taxon>Methanobacteriota</taxon>
        <taxon>Thermococci</taxon>
        <taxon>Thermococcales</taxon>
        <taxon>Thermococcaceae</taxon>
        <taxon>Palaeococcus</taxon>
    </lineage>
</organism>
<dbReference type="OrthoDB" id="86199at2157"/>
<reference evidence="1 2" key="2">
    <citation type="journal article" date="2015" name="Genome Announc.">
        <title>Complete Genome Sequence of Hyperthermophilic Piezophilic Archaeon Palaeococcus pacificus DY20341T, Isolated from Deep-Sea Hydrothermal Sediments.</title>
        <authorList>
            <person name="Zeng X."/>
            <person name="Jebbar M."/>
            <person name="Shao Z."/>
        </authorList>
    </citation>
    <scope>NUCLEOTIDE SEQUENCE [LARGE SCALE GENOMIC DNA]</scope>
    <source>
        <strain evidence="1 2">DY20341</strain>
    </source>
</reference>
<dbReference type="Gene3D" id="1.25.10.10">
    <property type="entry name" value="Leucine-rich Repeat Variant"/>
    <property type="match status" value="1"/>
</dbReference>
<evidence type="ECO:0008006" key="3">
    <source>
        <dbReference type="Google" id="ProtNLM"/>
    </source>
</evidence>
<dbReference type="KEGG" id="ppac:PAP_03655"/>
<evidence type="ECO:0000313" key="2">
    <source>
        <dbReference type="Proteomes" id="UP000027981"/>
    </source>
</evidence>
<gene>
    <name evidence="1" type="ORF">PAP_03655</name>
</gene>
<dbReference type="SUPFAM" id="SSF48371">
    <property type="entry name" value="ARM repeat"/>
    <property type="match status" value="1"/>
</dbReference>
<dbReference type="InterPro" id="IPR011989">
    <property type="entry name" value="ARM-like"/>
</dbReference>
<dbReference type="STRING" id="1343739.PAP_03655"/>
<accession>A0A075LSS9</accession>
<reference evidence="2" key="1">
    <citation type="submission" date="2013-06" db="EMBL/GenBank/DDBJ databases">
        <title>Complete Genome Sequence of Hyperthermophilic Palaeococcus pacificus DY20341T, Isolated from a Deep-Sea Hydrothermal Sediments.</title>
        <authorList>
            <person name="Zeng X."/>
            <person name="Shao Z."/>
        </authorList>
    </citation>
    <scope>NUCLEOTIDE SEQUENCE [LARGE SCALE GENOMIC DNA]</scope>
    <source>
        <strain evidence="2">DY20341</strain>
    </source>
</reference>
<proteinExistence type="predicted"/>